<feature type="domain" description="PAS" evidence="5">
    <location>
        <begin position="6"/>
        <end position="86"/>
    </location>
</feature>
<dbReference type="Proteomes" id="UP000068026">
    <property type="component" value="Chromosome"/>
</dbReference>
<keyword evidence="2" id="KW-0067">ATP-binding</keyword>
<organism evidence="7 9">
    <name type="scientific">Anaerotignum propionicum DSM 1682</name>
    <dbReference type="NCBI Taxonomy" id="991789"/>
    <lineage>
        <taxon>Bacteria</taxon>
        <taxon>Bacillati</taxon>
        <taxon>Bacillota</taxon>
        <taxon>Clostridia</taxon>
        <taxon>Lachnospirales</taxon>
        <taxon>Anaerotignaceae</taxon>
        <taxon>Anaerotignum</taxon>
    </lineage>
</organism>
<dbReference type="Pfam" id="PF25601">
    <property type="entry name" value="AAA_lid_14"/>
    <property type="match status" value="1"/>
</dbReference>
<keyword evidence="3" id="KW-0175">Coiled coil</keyword>
<dbReference type="EMBL" id="FQUA01000020">
    <property type="protein sequence ID" value="SHF14429.1"/>
    <property type="molecule type" value="Genomic_DNA"/>
</dbReference>
<dbReference type="InterPro" id="IPR027417">
    <property type="entry name" value="P-loop_NTPase"/>
</dbReference>
<evidence type="ECO:0000313" key="7">
    <source>
        <dbReference type="EMBL" id="SHF14429.1"/>
    </source>
</evidence>
<dbReference type="InterPro" id="IPR011991">
    <property type="entry name" value="ArsR-like_HTH"/>
</dbReference>
<dbReference type="SUPFAM" id="SSF52540">
    <property type="entry name" value="P-loop containing nucleoside triphosphate hydrolases"/>
    <property type="match status" value="1"/>
</dbReference>
<evidence type="ECO:0000256" key="1">
    <source>
        <dbReference type="ARBA" id="ARBA00022741"/>
    </source>
</evidence>
<dbReference type="InterPro" id="IPR003593">
    <property type="entry name" value="AAA+_ATPase"/>
</dbReference>
<evidence type="ECO:0000313" key="9">
    <source>
        <dbReference type="Proteomes" id="UP000184204"/>
    </source>
</evidence>
<reference evidence="8" key="2">
    <citation type="submission" date="2016-01" db="EMBL/GenBank/DDBJ databases">
        <authorList>
            <person name="Poehlein A."/>
            <person name="Schlien K."/>
            <person name="Gottschalk G."/>
            <person name="Buckel W."/>
            <person name="Daniel R."/>
        </authorList>
    </citation>
    <scope>NUCLEOTIDE SEQUENCE [LARGE SCALE GENOMIC DNA]</scope>
    <source>
        <strain evidence="8">X2</strain>
    </source>
</reference>
<protein>
    <submittedName>
        <fullName evidence="6">Nitrogen regulation protein NR(I)</fullName>
    </submittedName>
    <submittedName>
        <fullName evidence="7">PAS domain S-box-containing protein</fullName>
    </submittedName>
</protein>
<dbReference type="CDD" id="cd00090">
    <property type="entry name" value="HTH_ARSR"/>
    <property type="match status" value="1"/>
</dbReference>
<evidence type="ECO:0000259" key="5">
    <source>
        <dbReference type="PROSITE" id="PS50112"/>
    </source>
</evidence>
<dbReference type="Gene3D" id="3.40.50.300">
    <property type="entry name" value="P-loop containing nucleotide triphosphate hydrolases"/>
    <property type="match status" value="1"/>
</dbReference>
<dbReference type="Proteomes" id="UP000184204">
    <property type="component" value="Unassembled WGS sequence"/>
</dbReference>
<dbReference type="Pfam" id="PF00158">
    <property type="entry name" value="Sigma54_activat"/>
    <property type="match status" value="1"/>
</dbReference>
<gene>
    <name evidence="6" type="primary">glnG</name>
    <name evidence="6" type="ORF">CPRO_18200</name>
    <name evidence="7" type="ORF">SAMN02745151_02922</name>
</gene>
<reference evidence="6 8" key="1">
    <citation type="journal article" date="2016" name="Genome Announc.">
        <title>Complete Genome Sequence of the Amino Acid-Fermenting Clostridium propionicum X2 (DSM 1682).</title>
        <authorList>
            <person name="Poehlein A."/>
            <person name="Schlien K."/>
            <person name="Chowdhury N.P."/>
            <person name="Gottschalk G."/>
            <person name="Buckel W."/>
            <person name="Daniel R."/>
        </authorList>
    </citation>
    <scope>NUCLEOTIDE SEQUENCE [LARGE SCALE GENOMIC DNA]</scope>
    <source>
        <strain evidence="6 8">X2</strain>
    </source>
</reference>
<dbReference type="InterPro" id="IPR058031">
    <property type="entry name" value="AAA_lid_NorR"/>
</dbReference>
<dbReference type="PROSITE" id="PS50045">
    <property type="entry name" value="SIGMA54_INTERACT_4"/>
    <property type="match status" value="1"/>
</dbReference>
<dbReference type="InterPro" id="IPR002078">
    <property type="entry name" value="Sigma_54_int"/>
</dbReference>
<dbReference type="Pfam" id="PF13426">
    <property type="entry name" value="PAS_9"/>
    <property type="match status" value="1"/>
</dbReference>
<reference evidence="9" key="4">
    <citation type="submission" date="2016-11" db="EMBL/GenBank/DDBJ databases">
        <authorList>
            <person name="Jaros S."/>
            <person name="Januszkiewicz K."/>
            <person name="Wedrychowicz H."/>
        </authorList>
    </citation>
    <scope>NUCLEOTIDE SEQUENCE [LARGE SCALE GENOMIC DNA]</scope>
    <source>
        <strain evidence="9">DSM 1682</strain>
    </source>
</reference>
<dbReference type="FunFam" id="3.40.50.300:FF:000006">
    <property type="entry name" value="DNA-binding transcriptional regulator NtrC"/>
    <property type="match status" value="1"/>
</dbReference>
<dbReference type="Gene3D" id="1.10.10.60">
    <property type="entry name" value="Homeodomain-like"/>
    <property type="match status" value="1"/>
</dbReference>
<dbReference type="PROSITE" id="PS50112">
    <property type="entry name" value="PAS"/>
    <property type="match status" value="1"/>
</dbReference>
<feature type="coiled-coil region" evidence="3">
    <location>
        <begin position="120"/>
        <end position="147"/>
    </location>
</feature>
<dbReference type="InterPro" id="IPR000014">
    <property type="entry name" value="PAS"/>
</dbReference>
<dbReference type="EMBL" id="CP014223">
    <property type="protein sequence ID" value="AMJ41406.1"/>
    <property type="molecule type" value="Genomic_DNA"/>
</dbReference>
<dbReference type="GO" id="GO:0005524">
    <property type="term" value="F:ATP binding"/>
    <property type="evidence" value="ECO:0007669"/>
    <property type="project" value="UniProtKB-KW"/>
</dbReference>
<evidence type="ECO:0000313" key="6">
    <source>
        <dbReference type="EMBL" id="AMJ41406.1"/>
    </source>
</evidence>
<dbReference type="CDD" id="cd00009">
    <property type="entry name" value="AAA"/>
    <property type="match status" value="1"/>
</dbReference>
<dbReference type="NCBIfam" id="TIGR00229">
    <property type="entry name" value="sensory_box"/>
    <property type="match status" value="1"/>
</dbReference>
<dbReference type="Gene3D" id="3.30.450.20">
    <property type="entry name" value="PAS domain"/>
    <property type="match status" value="1"/>
</dbReference>
<dbReference type="RefSeq" id="WP_066050586.1">
    <property type="nucleotide sequence ID" value="NZ_CP014223.1"/>
</dbReference>
<dbReference type="SUPFAM" id="SSF46689">
    <property type="entry name" value="Homeodomain-like"/>
    <property type="match status" value="1"/>
</dbReference>
<evidence type="ECO:0000313" key="8">
    <source>
        <dbReference type="Proteomes" id="UP000068026"/>
    </source>
</evidence>
<dbReference type="InterPro" id="IPR025662">
    <property type="entry name" value="Sigma_54_int_dom_ATP-bd_1"/>
</dbReference>
<dbReference type="InterPro" id="IPR009057">
    <property type="entry name" value="Homeodomain-like_sf"/>
</dbReference>
<dbReference type="PROSITE" id="PS00675">
    <property type="entry name" value="SIGMA54_INTERACT_1"/>
    <property type="match status" value="1"/>
</dbReference>
<dbReference type="GO" id="GO:0006355">
    <property type="term" value="P:regulation of DNA-templated transcription"/>
    <property type="evidence" value="ECO:0007669"/>
    <property type="project" value="InterPro"/>
</dbReference>
<keyword evidence="8" id="KW-1185">Reference proteome</keyword>
<feature type="domain" description="Sigma-54 factor interaction" evidence="4">
    <location>
        <begin position="156"/>
        <end position="385"/>
    </location>
</feature>
<dbReference type="PANTHER" id="PTHR32071">
    <property type="entry name" value="TRANSCRIPTIONAL REGULATORY PROTEIN"/>
    <property type="match status" value="1"/>
</dbReference>
<keyword evidence="1" id="KW-0547">Nucleotide-binding</keyword>
<dbReference type="OrthoDB" id="9764280at2"/>
<dbReference type="InterPro" id="IPR035965">
    <property type="entry name" value="PAS-like_dom_sf"/>
</dbReference>
<evidence type="ECO:0000256" key="3">
    <source>
        <dbReference type="SAM" id="Coils"/>
    </source>
</evidence>
<sequence>MDKISELKLLNYVIDNSPTGIMITDQKGTVIKANKRHAEITNYAIEDLIGKNMQDLAISGIVHRSSSLSALKTGIPLVVQQTIQKGTPFEKGIMAKSIPVKDETNTTTHVINYVFDISEKANLINRLKEEKANNLKFKLELEKYRDIGKEGKIPKFIYKSKEISDLLEKAKKIAPTDLSVLITGESGTGKSLISKYIHAHSNRSSNGFVAINCGAIPPTLIESELFGYEKGAFTGANNSGKKGLLDYADGKTLFLDEIGELPFESQVKLLTVLQDGEFYRIGGNEPIKVDVRVISATNSNLIEKINNKQFRLDLFYRLNMISLNIPPLRERTEDIPPLVENICNSLNLKYGMEKSFSPSAVQLLQNCRLNGNVRELINIIQSNMVLSSNDIIDNLEITNEFVTYFPANYNPASSILNNTSSSKTKEVKEKNELLDAIKFCNTTTELAEHLNVSQSTISRRLKKYNLNLKKIKKMER</sequence>
<dbReference type="SMART" id="SM00382">
    <property type="entry name" value="AAA"/>
    <property type="match status" value="1"/>
</dbReference>
<proteinExistence type="predicted"/>
<dbReference type="SMART" id="SM00091">
    <property type="entry name" value="PAS"/>
    <property type="match status" value="1"/>
</dbReference>
<evidence type="ECO:0000259" key="4">
    <source>
        <dbReference type="PROSITE" id="PS50045"/>
    </source>
</evidence>
<dbReference type="Gene3D" id="1.10.8.60">
    <property type="match status" value="1"/>
</dbReference>
<accession>A0A0X1U8Z8</accession>
<dbReference type="AlphaFoldDB" id="A0A0X1U8Z8"/>
<dbReference type="SUPFAM" id="SSF55785">
    <property type="entry name" value="PYP-like sensor domain (PAS domain)"/>
    <property type="match status" value="1"/>
</dbReference>
<dbReference type="CDD" id="cd00130">
    <property type="entry name" value="PAS"/>
    <property type="match status" value="1"/>
</dbReference>
<name>A0A0X1U8Z8_ANAPI</name>
<dbReference type="KEGG" id="cpro:CPRO_18200"/>
<evidence type="ECO:0000256" key="2">
    <source>
        <dbReference type="ARBA" id="ARBA00022840"/>
    </source>
</evidence>
<reference evidence="7" key="3">
    <citation type="submission" date="2016-11" db="EMBL/GenBank/DDBJ databases">
        <authorList>
            <person name="Varghese N."/>
            <person name="Submissions S."/>
        </authorList>
    </citation>
    <scope>NUCLEOTIDE SEQUENCE</scope>
    <source>
        <strain evidence="7">DSM 1682</strain>
    </source>
</reference>